<sequence>MAGLILDFRFWILDFFVDFLGFIRVYTPKSSDPIWWTNQYSPARVTGDG</sequence>
<keyword evidence="2" id="KW-1185">Reference proteome</keyword>
<dbReference type="AlphaFoldDB" id="F4XP73"/>
<evidence type="ECO:0000313" key="1">
    <source>
        <dbReference type="EMBL" id="EGJ33608.1"/>
    </source>
</evidence>
<gene>
    <name evidence="1" type="ORF">LYNGBM3L_28330</name>
</gene>
<protein>
    <submittedName>
        <fullName evidence="1">Uncharacterized protein</fullName>
    </submittedName>
</protein>
<dbReference type="Proteomes" id="UP000003959">
    <property type="component" value="Unassembled WGS sequence"/>
</dbReference>
<organism evidence="1 2">
    <name type="scientific">Moorena producens 3L</name>
    <dbReference type="NCBI Taxonomy" id="489825"/>
    <lineage>
        <taxon>Bacteria</taxon>
        <taxon>Bacillati</taxon>
        <taxon>Cyanobacteriota</taxon>
        <taxon>Cyanophyceae</taxon>
        <taxon>Coleofasciculales</taxon>
        <taxon>Coleofasciculaceae</taxon>
        <taxon>Moorena</taxon>
    </lineage>
</organism>
<name>F4XP73_9CYAN</name>
<dbReference type="EMBL" id="GL890843">
    <property type="protein sequence ID" value="EGJ33608.1"/>
    <property type="molecule type" value="Genomic_DNA"/>
</dbReference>
<accession>F4XP73</accession>
<evidence type="ECO:0000313" key="2">
    <source>
        <dbReference type="Proteomes" id="UP000003959"/>
    </source>
</evidence>
<reference evidence="2" key="1">
    <citation type="journal article" date="2011" name="Proc. Natl. Acad. Sci. U.S.A.">
        <title>Genomic insights into the physiology and ecology of the marine filamentous cyanobacterium Lyngbya majuscula.</title>
        <authorList>
            <person name="Jones A.C."/>
            <person name="Monroe E.A."/>
            <person name="Podell S."/>
            <person name="Hess W.R."/>
            <person name="Klages S."/>
            <person name="Esquenazi E."/>
            <person name="Niessen S."/>
            <person name="Hoover H."/>
            <person name="Rothmann M."/>
            <person name="Lasken R.S."/>
            <person name="Yates J.R.III."/>
            <person name="Reinhardt R."/>
            <person name="Kube M."/>
            <person name="Burkart M.D."/>
            <person name="Allen E.E."/>
            <person name="Dorrestein P.C."/>
            <person name="Gerwick W.H."/>
            <person name="Gerwick L."/>
        </authorList>
    </citation>
    <scope>NUCLEOTIDE SEQUENCE [LARGE SCALE GENOMIC DNA]</scope>
    <source>
        <strain evidence="2">3L</strain>
    </source>
</reference>
<proteinExistence type="predicted"/>
<dbReference type="HOGENOM" id="CLU_3137798_0_0_3"/>